<reference evidence="8 9" key="1">
    <citation type="journal article" date="2019" name="Nat. Med.">
        <title>A library of human gut bacterial isolates paired with longitudinal multiomics data enables mechanistic microbiome research.</title>
        <authorList>
            <person name="Poyet M."/>
            <person name="Groussin M."/>
            <person name="Gibbons S.M."/>
            <person name="Avila-Pacheco J."/>
            <person name="Jiang X."/>
            <person name="Kearney S.M."/>
            <person name="Perrotta A.R."/>
            <person name="Berdy B."/>
            <person name="Zhao S."/>
            <person name="Lieberman T.D."/>
            <person name="Swanson P.K."/>
            <person name="Smith M."/>
            <person name="Roesemann S."/>
            <person name="Alexander J.E."/>
            <person name="Rich S.A."/>
            <person name="Livny J."/>
            <person name="Vlamakis H."/>
            <person name="Clish C."/>
            <person name="Bullock K."/>
            <person name="Deik A."/>
            <person name="Scott J."/>
            <person name="Pierce K.A."/>
            <person name="Xavier R.J."/>
            <person name="Alm E.J."/>
        </authorList>
    </citation>
    <scope>NUCLEOTIDE SEQUENCE [LARGE SCALE GENOMIC DNA]</scope>
    <source>
        <strain evidence="8 9">BIOML-A3</strain>
    </source>
</reference>
<evidence type="ECO:0000313" key="8">
    <source>
        <dbReference type="EMBL" id="MSD17342.1"/>
    </source>
</evidence>
<organism evidence="8 9">
    <name type="scientific">Eubacterium ramulus</name>
    <dbReference type="NCBI Taxonomy" id="39490"/>
    <lineage>
        <taxon>Bacteria</taxon>
        <taxon>Bacillati</taxon>
        <taxon>Bacillota</taxon>
        <taxon>Clostridia</taxon>
        <taxon>Eubacteriales</taxon>
        <taxon>Eubacteriaceae</taxon>
        <taxon>Eubacterium</taxon>
    </lineage>
</organism>
<dbReference type="InterPro" id="IPR058639">
    <property type="entry name" value="BSH_YknX-like"/>
</dbReference>
<dbReference type="GO" id="GO:0030313">
    <property type="term" value="C:cell envelope"/>
    <property type="evidence" value="ECO:0007669"/>
    <property type="project" value="UniProtKB-SubCell"/>
</dbReference>
<evidence type="ECO:0000259" key="6">
    <source>
        <dbReference type="Pfam" id="PF25984"/>
    </source>
</evidence>
<dbReference type="Proteomes" id="UP000431304">
    <property type="component" value="Unassembled WGS sequence"/>
</dbReference>
<feature type="domain" description="YknX-like barrel-sandwich hybrid" evidence="6">
    <location>
        <begin position="79"/>
        <end position="214"/>
    </location>
</feature>
<dbReference type="Pfam" id="PF25990">
    <property type="entry name" value="Beta-barrel_YknX"/>
    <property type="match status" value="1"/>
</dbReference>
<keyword evidence="2 3" id="KW-0175">Coiled coil</keyword>
<dbReference type="InterPro" id="IPR050465">
    <property type="entry name" value="UPF0194_transport"/>
</dbReference>
<dbReference type="Pfam" id="PF25984">
    <property type="entry name" value="BSH_YknX"/>
    <property type="match status" value="1"/>
</dbReference>
<feature type="coiled-coil region" evidence="3">
    <location>
        <begin position="102"/>
        <end position="143"/>
    </location>
</feature>
<gene>
    <name evidence="8" type="ORF">GKE72_15035</name>
</gene>
<proteinExistence type="predicted"/>
<dbReference type="AlphaFoldDB" id="A0A844E2A8"/>
<keyword evidence="5" id="KW-0812">Transmembrane</keyword>
<dbReference type="RefSeq" id="WP_022035837.1">
    <property type="nucleotide sequence ID" value="NZ_CBCTYR010000021.1"/>
</dbReference>
<evidence type="ECO:0000256" key="1">
    <source>
        <dbReference type="ARBA" id="ARBA00004196"/>
    </source>
</evidence>
<feature type="compositionally biased region" description="Basic and acidic residues" evidence="4">
    <location>
        <begin position="417"/>
        <end position="432"/>
    </location>
</feature>
<feature type="compositionally biased region" description="Low complexity" evidence="4">
    <location>
        <begin position="448"/>
        <end position="466"/>
    </location>
</feature>
<evidence type="ECO:0000256" key="4">
    <source>
        <dbReference type="SAM" id="MobiDB-lite"/>
    </source>
</evidence>
<keyword evidence="5" id="KW-0472">Membrane</keyword>
<feature type="domain" description="YknX-like beta-barrel" evidence="7">
    <location>
        <begin position="221"/>
        <end position="306"/>
    </location>
</feature>
<dbReference type="EMBL" id="WKRA01000040">
    <property type="protein sequence ID" value="MSD17342.1"/>
    <property type="molecule type" value="Genomic_DNA"/>
</dbReference>
<accession>A0A844E2A8</accession>
<comment type="caution">
    <text evidence="8">The sequence shown here is derived from an EMBL/GenBank/DDBJ whole genome shotgun (WGS) entry which is preliminary data.</text>
</comment>
<dbReference type="PANTHER" id="PTHR32347">
    <property type="entry name" value="EFFLUX SYSTEM COMPONENT YKNX-RELATED"/>
    <property type="match status" value="1"/>
</dbReference>
<dbReference type="PANTHER" id="PTHR32347:SF14">
    <property type="entry name" value="EFFLUX SYSTEM COMPONENT YKNX-RELATED"/>
    <property type="match status" value="1"/>
</dbReference>
<dbReference type="Gene3D" id="2.40.420.20">
    <property type="match status" value="1"/>
</dbReference>
<evidence type="ECO:0000256" key="3">
    <source>
        <dbReference type="SAM" id="Coils"/>
    </source>
</evidence>
<comment type="subcellular location">
    <subcellularLocation>
        <location evidence="1">Cell envelope</location>
    </subcellularLocation>
</comment>
<sequence>MSKKKKIILAVVIIVAIAAVSVGFFLKGKLGKSSGGGDAAYVESVQSLVNGSNGGGQNRYMGVVESQDTWDVNLTSDQTVKEIFVSVGDEVQEGTPLFEYKTDDLSLQIAQAKLELETIANQITDYNNQIKTLTAEKNTASKDEQFNYTVQIQSLQTSIKQSEFEQQSKKLEIQKMEDTMSQSTVSSKINGIVKSINENESTDEHGNQQPFMSILTVGDYRVKGTVNETNVHSLSEGQSVILRSRVDETKTWTGTIEKIDTENKQANNNNMLYDGSNSDNQSSKYPFYVKLDSADGLMLGQHLYVELDEGQMDEKEGIWLYSGYIVQDEDTPYVWADNGKGKLEKRTVELGEYDEGMELYEITSGLELTDYIAWPVSGFRIGLKTTTNVDEGMVEEYPDDDMLYEDMDEGMMEEGFREDLSSDGETDAHSMDEDADAGMVDESDMQPVVDGDSGADTGSADTPAAE</sequence>
<dbReference type="InterPro" id="IPR058636">
    <property type="entry name" value="Beta-barrel_YknX"/>
</dbReference>
<feature type="compositionally biased region" description="Acidic residues" evidence="4">
    <location>
        <begin position="433"/>
        <end position="444"/>
    </location>
</feature>
<feature type="region of interest" description="Disordered" evidence="4">
    <location>
        <begin position="417"/>
        <end position="466"/>
    </location>
</feature>
<evidence type="ECO:0000256" key="2">
    <source>
        <dbReference type="ARBA" id="ARBA00023054"/>
    </source>
</evidence>
<feature type="transmembrane region" description="Helical" evidence="5">
    <location>
        <begin position="7"/>
        <end position="26"/>
    </location>
</feature>
<evidence type="ECO:0000313" key="9">
    <source>
        <dbReference type="Proteomes" id="UP000431304"/>
    </source>
</evidence>
<dbReference type="Gene3D" id="2.40.30.170">
    <property type="match status" value="1"/>
</dbReference>
<evidence type="ECO:0000259" key="7">
    <source>
        <dbReference type="Pfam" id="PF25990"/>
    </source>
</evidence>
<name>A0A844E2A8_EUBRA</name>
<keyword evidence="5" id="KW-1133">Transmembrane helix</keyword>
<protein>
    <submittedName>
        <fullName evidence="8">HlyD family efflux transporter periplasmic adaptor subunit</fullName>
    </submittedName>
</protein>
<evidence type="ECO:0000256" key="5">
    <source>
        <dbReference type="SAM" id="Phobius"/>
    </source>
</evidence>